<keyword evidence="12" id="KW-0175">Coiled coil</keyword>
<accession>A0A2U1FRR3</accession>
<dbReference type="InterPro" id="IPR001078">
    <property type="entry name" value="2-oxoacid_DH_actylTfrase"/>
</dbReference>
<dbReference type="InterPro" id="IPR031717">
    <property type="entry name" value="ODO-1/KGD_C"/>
</dbReference>
<dbReference type="Pfam" id="PF02779">
    <property type="entry name" value="Transket_pyr"/>
    <property type="match status" value="1"/>
</dbReference>
<dbReference type="GO" id="GO:0030976">
    <property type="term" value="F:thiamine pyrophosphate binding"/>
    <property type="evidence" value="ECO:0007669"/>
    <property type="project" value="InterPro"/>
</dbReference>
<feature type="compositionally biased region" description="Low complexity" evidence="13">
    <location>
        <begin position="132"/>
        <end position="153"/>
    </location>
</feature>
<comment type="cofactor">
    <cofactor evidence="2">
        <name>thiamine diphosphate</name>
        <dbReference type="ChEBI" id="CHEBI:58937"/>
    </cofactor>
</comment>
<dbReference type="RefSeq" id="WP_116706619.1">
    <property type="nucleotide sequence ID" value="NZ_QEKW01000001.1"/>
</dbReference>
<comment type="cofactor">
    <cofactor evidence="1">
        <name>Mg(2+)</name>
        <dbReference type="ChEBI" id="CHEBI:18420"/>
    </cofactor>
</comment>
<gene>
    <name evidence="15" type="ORF">C8D89_101717</name>
</gene>
<evidence type="ECO:0000256" key="7">
    <source>
        <dbReference type="ARBA" id="ARBA00023002"/>
    </source>
</evidence>
<evidence type="ECO:0000256" key="2">
    <source>
        <dbReference type="ARBA" id="ARBA00001964"/>
    </source>
</evidence>
<dbReference type="InterPro" id="IPR032106">
    <property type="entry name" value="2-oxogl_dehyd_N"/>
</dbReference>
<keyword evidence="16" id="KW-1185">Reference proteome</keyword>
<keyword evidence="9" id="KW-0511">Multifunctional enzyme</keyword>
<dbReference type="InterPro" id="IPR029061">
    <property type="entry name" value="THDP-binding"/>
</dbReference>
<evidence type="ECO:0000256" key="4">
    <source>
        <dbReference type="ARBA" id="ARBA00022532"/>
    </source>
</evidence>
<dbReference type="Pfam" id="PF00676">
    <property type="entry name" value="E1_dh"/>
    <property type="match status" value="1"/>
</dbReference>
<evidence type="ECO:0000256" key="9">
    <source>
        <dbReference type="ARBA" id="ARBA00023268"/>
    </source>
</evidence>
<dbReference type="GO" id="GO:0006099">
    <property type="term" value="P:tricarboxylic acid cycle"/>
    <property type="evidence" value="ECO:0007669"/>
    <property type="project" value="UniProtKB-UniPathway"/>
</dbReference>
<dbReference type="Gene3D" id="1.10.287.1150">
    <property type="entry name" value="TPP helical domain"/>
    <property type="match status" value="1"/>
</dbReference>
<keyword evidence="7" id="KW-0560">Oxidoreductase</keyword>
<dbReference type="OrthoDB" id="9759785at2"/>
<dbReference type="NCBIfam" id="NF008907">
    <property type="entry name" value="PRK12270.1"/>
    <property type="match status" value="1"/>
</dbReference>
<feature type="coiled-coil region" evidence="12">
    <location>
        <begin position="885"/>
        <end position="912"/>
    </location>
</feature>
<dbReference type="SMART" id="SM00861">
    <property type="entry name" value="Transket_pyr"/>
    <property type="match status" value="1"/>
</dbReference>
<feature type="domain" description="Transketolase-like pyrimidine-binding" evidence="14">
    <location>
        <begin position="978"/>
        <end position="1171"/>
    </location>
</feature>
<evidence type="ECO:0000256" key="12">
    <source>
        <dbReference type="SAM" id="Coils"/>
    </source>
</evidence>
<protein>
    <submittedName>
        <fullName evidence="15">2-oxoglutarate decarboxylase</fullName>
    </submittedName>
</protein>
<dbReference type="Pfam" id="PF16870">
    <property type="entry name" value="OxoGdeHyase_C"/>
    <property type="match status" value="1"/>
</dbReference>
<dbReference type="EMBL" id="QEKW01000001">
    <property type="protein sequence ID" value="PVZ14849.1"/>
    <property type="molecule type" value="Genomic_DNA"/>
</dbReference>
<dbReference type="InterPro" id="IPR005475">
    <property type="entry name" value="Transketolase-like_Pyr-bd"/>
</dbReference>
<dbReference type="Gene3D" id="3.40.50.11610">
    <property type="entry name" value="Multifunctional 2-oxoglutarate metabolism enzyme, C-terminal domain"/>
    <property type="match status" value="1"/>
</dbReference>
<dbReference type="Gene3D" id="3.30.559.10">
    <property type="entry name" value="Chloramphenicol acetyltransferase-like domain"/>
    <property type="match status" value="1"/>
</dbReference>
<evidence type="ECO:0000256" key="10">
    <source>
        <dbReference type="ARBA" id="ARBA00051911"/>
    </source>
</evidence>
<dbReference type="Gene3D" id="3.40.50.12470">
    <property type="match status" value="1"/>
</dbReference>
<evidence type="ECO:0000256" key="1">
    <source>
        <dbReference type="ARBA" id="ARBA00001946"/>
    </source>
</evidence>
<dbReference type="CDD" id="cd02016">
    <property type="entry name" value="TPP_E1_OGDC_like"/>
    <property type="match status" value="1"/>
</dbReference>
<evidence type="ECO:0000256" key="8">
    <source>
        <dbReference type="ARBA" id="ARBA00023052"/>
    </source>
</evidence>
<dbReference type="InterPro" id="IPR042179">
    <property type="entry name" value="KGD_C_sf"/>
</dbReference>
<feature type="region of interest" description="Disordered" evidence="13">
    <location>
        <begin position="43"/>
        <end position="206"/>
    </location>
</feature>
<evidence type="ECO:0000256" key="11">
    <source>
        <dbReference type="ARBA" id="ARBA00052761"/>
    </source>
</evidence>
<sequence>MSSSSSTAQFGPNEWLVDEMYQRYLADPGSVDAAWHEFFADYAPSDGADAADGAGQGGGQGAPATGADASTGAPATSGATAPPAPTDAAPSGAPSATASTTASTTETGSTGSSTASAPSGSNGQADGGSSSGTGTSSSTSTTSGNGSAPTRSGSSGGGTGSQASAAGRATSSRTGEDAPASKPAAGTTSPAKSAQPGAGDGTAETTKPLRGAANAIAKNMTASLQLPTATSVRAVPAKLLADNRIVINNHLRRTRGGKVSFTHLLGYAMVKALADFPNMNRHFGEDDKGKPAVVDPGHVNLGLAMDLQGKDGSRSLVVVALKGCEHMSFSQFWAAYEDMVRKARTNKLTAEDFSGVTISLTNPGTIGTNHSVPRLTVGQGTIVGVGAMEYPAEFQGASEEKLAEMGISKIITLTSTYDHRIIQGAESGDFLRRIHHLVLGEDDFYDEIFASLRIPYEPIRWRQDLPSSQIDRTARIIELIDAYRTRGHLMADTDPLSHPQRKHPDLDIASHGLTLWDLDREFPVDGFAGSSCMKLRDVLGRLRDSYCRTIGVEYMHILDPEKRAWLQERIEKPHEKVPVAEQKYILSKLNAAEAFEAFLQTKYVGQKRFSLEGAETVIPLLDAVLDTAAAHELDEVVIGMPHRGRLNVLANIVGKPVSQIFREFEGNLDPGQAHGSGDVKYHLGAEGKFFRMFGDGETTVSLTSNPSHLEAVNPVLQGIVRAKQDMLDKGPDGFTVLPVTLHGDAAFAGQGVVAETLNLALLRGYRTGGTVHVVVNNQVGFTTAPEHTRSSQYCTDVAKMIDAPVFHVNGDDPEACVWVARLAVEFRERWNSDVVIDMICYRRRGHNEGDDPSMTQPEMYDVIDSKRSVRKTYTESLIGRGDISLEEAEHALRDYGSQLEHVFNEVRELEKADPEPSPSVEYEQAVPNSLQTAVPLDVIQRIARAHTELPEGFAVHPRVKPVLDRRGKAAATDTEEGIDWAYAELLAFGSLLIDGKLVRLSGQDSRRGTFVQRHSVVIDRHDGEEYVPLRHLTADQGRFMPYDSALSEFAAVGFEYGYSVANTDALVLWEAQFGDFVNGAQSIIDEFISSGEAKWGQTSDVVLLLPHGHEGQGPDHTSGRIERFLTLCAEGSMTVAVPSSPANYFHLLRRHATDGVRRPLIVFTPKSMLRNKAAVSRVEDFTSGGYRPILDDPAFADGSTGHSTDGVTRLLLCAGKIYYELVAAREKAGRTHDTAIVRMEQLYPVATEELTAVLDRYPNAGDVRWVQEEPANQGAWPFLGLWLPERMNGRLPSLKRVSRRRMAAPAAGVAKVHEVEQKALIAEALAD</sequence>
<dbReference type="InterPro" id="IPR023213">
    <property type="entry name" value="CAT-like_dom_sf"/>
</dbReference>
<comment type="pathway">
    <text evidence="3">Carbohydrate metabolism; tricarboxylic acid cycle; succinyl-CoA from 2-oxoglutarate (dehydrogenase route): step 1/1.</text>
</comment>
<dbReference type="Gene3D" id="3.40.50.970">
    <property type="match status" value="1"/>
</dbReference>
<comment type="catalytic activity">
    <reaction evidence="10">
        <text>N(6)-[(R)-lipoyl]-L-lysyl-[protein] + 2-oxoglutarate + H(+) = N(6)-[(R)-S(8)-succinyldihydrolipoyl]-L-lysyl-[protein] + CO2</text>
        <dbReference type="Rhea" id="RHEA:12188"/>
        <dbReference type="Rhea" id="RHEA-COMP:10474"/>
        <dbReference type="Rhea" id="RHEA-COMP:20092"/>
        <dbReference type="ChEBI" id="CHEBI:15378"/>
        <dbReference type="ChEBI" id="CHEBI:16526"/>
        <dbReference type="ChEBI" id="CHEBI:16810"/>
        <dbReference type="ChEBI" id="CHEBI:83099"/>
        <dbReference type="ChEBI" id="CHEBI:83120"/>
        <dbReference type="EC" id="1.2.4.2"/>
    </reaction>
</comment>
<evidence type="ECO:0000259" key="14">
    <source>
        <dbReference type="SMART" id="SM00861"/>
    </source>
</evidence>
<evidence type="ECO:0000256" key="13">
    <source>
        <dbReference type="SAM" id="MobiDB-lite"/>
    </source>
</evidence>
<dbReference type="Proteomes" id="UP000245639">
    <property type="component" value="Unassembled WGS sequence"/>
</dbReference>
<dbReference type="InterPro" id="IPR001017">
    <property type="entry name" value="DH_E1"/>
</dbReference>
<proteinExistence type="predicted"/>
<evidence type="ECO:0000313" key="16">
    <source>
        <dbReference type="Proteomes" id="UP000245639"/>
    </source>
</evidence>
<organism evidence="15 16">
    <name type="scientific">Actinomycetospora cinnamomea</name>
    <dbReference type="NCBI Taxonomy" id="663609"/>
    <lineage>
        <taxon>Bacteria</taxon>
        <taxon>Bacillati</taxon>
        <taxon>Actinomycetota</taxon>
        <taxon>Actinomycetes</taxon>
        <taxon>Pseudonocardiales</taxon>
        <taxon>Pseudonocardiaceae</taxon>
        <taxon>Actinomycetospora</taxon>
    </lineage>
</organism>
<evidence type="ECO:0000256" key="5">
    <source>
        <dbReference type="ARBA" id="ARBA00022723"/>
    </source>
</evidence>
<reference evidence="15 16" key="1">
    <citation type="submission" date="2018-04" db="EMBL/GenBank/DDBJ databases">
        <title>Genomic Encyclopedia of Type Strains, Phase IV (KMG-IV): sequencing the most valuable type-strain genomes for metagenomic binning, comparative biology and taxonomic classification.</title>
        <authorList>
            <person name="Goeker M."/>
        </authorList>
    </citation>
    <scope>NUCLEOTIDE SEQUENCE [LARGE SCALE GENOMIC DNA]</scope>
    <source>
        <strain evidence="15 16">DSM 45771</strain>
    </source>
</reference>
<feature type="compositionally biased region" description="Low complexity" evidence="13">
    <location>
        <begin position="43"/>
        <end position="53"/>
    </location>
</feature>
<keyword evidence="6" id="KW-0460">Magnesium</keyword>
<dbReference type="NCBIfam" id="TIGR00239">
    <property type="entry name" value="2oxo_dh_E1"/>
    <property type="match status" value="1"/>
</dbReference>
<keyword evidence="5" id="KW-0479">Metal-binding</keyword>
<dbReference type="GO" id="GO:0045252">
    <property type="term" value="C:oxoglutarate dehydrogenase complex"/>
    <property type="evidence" value="ECO:0007669"/>
    <property type="project" value="TreeGrafter"/>
</dbReference>
<dbReference type="PANTHER" id="PTHR23152">
    <property type="entry name" value="2-OXOGLUTARATE DEHYDROGENASE"/>
    <property type="match status" value="1"/>
</dbReference>
<dbReference type="PANTHER" id="PTHR23152:SF4">
    <property type="entry name" value="2-OXOADIPATE DEHYDROGENASE COMPLEX COMPONENT E1"/>
    <property type="match status" value="1"/>
</dbReference>
<name>A0A2U1FRR3_9PSEU</name>
<dbReference type="Pfam" id="PF00198">
    <property type="entry name" value="2-oxoacid_dh"/>
    <property type="match status" value="1"/>
</dbReference>
<evidence type="ECO:0000256" key="3">
    <source>
        <dbReference type="ARBA" id="ARBA00004813"/>
    </source>
</evidence>
<dbReference type="SUPFAM" id="SSF52777">
    <property type="entry name" value="CoA-dependent acyltransferases"/>
    <property type="match status" value="1"/>
</dbReference>
<dbReference type="GO" id="GO:0005829">
    <property type="term" value="C:cytosol"/>
    <property type="evidence" value="ECO:0007669"/>
    <property type="project" value="TreeGrafter"/>
</dbReference>
<keyword evidence="4" id="KW-0816">Tricarboxylic acid cycle</keyword>
<dbReference type="GO" id="GO:0000287">
    <property type="term" value="F:magnesium ion binding"/>
    <property type="evidence" value="ECO:0007669"/>
    <property type="project" value="UniProtKB-ARBA"/>
</dbReference>
<dbReference type="UniPathway" id="UPA00223">
    <property type="reaction ID" value="UER00997"/>
</dbReference>
<keyword evidence="8" id="KW-0786">Thiamine pyrophosphate</keyword>
<dbReference type="InterPro" id="IPR011603">
    <property type="entry name" value="2oxoglutarate_DH_E1"/>
</dbReference>
<feature type="compositionally biased region" description="Low complexity" evidence="13">
    <location>
        <begin position="62"/>
        <end position="121"/>
    </location>
</feature>
<dbReference type="NCBIfam" id="NF006914">
    <property type="entry name" value="PRK09404.1"/>
    <property type="match status" value="1"/>
</dbReference>
<dbReference type="GO" id="GO:0004149">
    <property type="term" value="F:dihydrolipoyllysine-residue succinyltransferase activity"/>
    <property type="evidence" value="ECO:0007669"/>
    <property type="project" value="UniProtKB-EC"/>
</dbReference>
<dbReference type="SUPFAM" id="SSF52518">
    <property type="entry name" value="Thiamin diphosphate-binding fold (THDP-binding)"/>
    <property type="match status" value="2"/>
</dbReference>
<evidence type="ECO:0000256" key="6">
    <source>
        <dbReference type="ARBA" id="ARBA00022842"/>
    </source>
</evidence>
<evidence type="ECO:0000313" key="15">
    <source>
        <dbReference type="EMBL" id="PVZ14849.1"/>
    </source>
</evidence>
<dbReference type="GO" id="GO:0004591">
    <property type="term" value="F:oxoglutarate dehydrogenase (succinyl-transferring) activity"/>
    <property type="evidence" value="ECO:0007669"/>
    <property type="project" value="UniProtKB-EC"/>
</dbReference>
<comment type="catalytic activity">
    <reaction evidence="11">
        <text>N(6)-[(R)-dihydrolipoyl]-L-lysyl-[protein] + succinyl-CoA = N(6)-[(R)-S(8)-succinyldihydrolipoyl]-L-lysyl-[protein] + CoA</text>
        <dbReference type="Rhea" id="RHEA:15213"/>
        <dbReference type="Rhea" id="RHEA-COMP:10475"/>
        <dbReference type="Rhea" id="RHEA-COMP:20092"/>
        <dbReference type="ChEBI" id="CHEBI:57287"/>
        <dbReference type="ChEBI" id="CHEBI:57292"/>
        <dbReference type="ChEBI" id="CHEBI:83100"/>
        <dbReference type="ChEBI" id="CHEBI:83120"/>
        <dbReference type="EC" id="2.3.1.61"/>
    </reaction>
</comment>
<comment type="caution">
    <text evidence="15">The sequence shown here is derived from an EMBL/GenBank/DDBJ whole genome shotgun (WGS) entry which is preliminary data.</text>
</comment>
<dbReference type="Pfam" id="PF16078">
    <property type="entry name" value="2-oxogl_dehyd_N"/>
    <property type="match status" value="1"/>
</dbReference>
<feature type="compositionally biased region" description="Low complexity" evidence="13">
    <location>
        <begin position="161"/>
        <end position="173"/>
    </location>
</feature>